<keyword evidence="4 7" id="KW-1133">Transmembrane helix</keyword>
<feature type="domain" description="ABC3 transporter permease C-terminal" evidence="8">
    <location>
        <begin position="783"/>
        <end position="896"/>
    </location>
</feature>
<dbReference type="KEGG" id="orp:MOP44_03615"/>
<dbReference type="AlphaFoldDB" id="A0A9J7BVJ9"/>
<comment type="subcellular location">
    <subcellularLocation>
        <location evidence="1">Cell membrane</location>
        <topology evidence="1">Multi-pass membrane protein</topology>
    </subcellularLocation>
</comment>
<dbReference type="InterPro" id="IPR003838">
    <property type="entry name" value="ABC3_permease_C"/>
</dbReference>
<feature type="transmembrane region" description="Helical" evidence="7">
    <location>
        <begin position="836"/>
        <end position="858"/>
    </location>
</feature>
<dbReference type="InterPro" id="IPR017800">
    <property type="entry name" value="ADOP"/>
</dbReference>
<evidence type="ECO:0000256" key="6">
    <source>
        <dbReference type="ARBA" id="ARBA00038076"/>
    </source>
</evidence>
<evidence type="ECO:0000313" key="11">
    <source>
        <dbReference type="Proteomes" id="UP001059380"/>
    </source>
</evidence>
<protein>
    <submittedName>
        <fullName evidence="10">ABC transporter permease</fullName>
    </submittedName>
</protein>
<dbReference type="PANTHER" id="PTHR30572">
    <property type="entry name" value="MEMBRANE COMPONENT OF TRANSPORTER-RELATED"/>
    <property type="match status" value="1"/>
</dbReference>
<dbReference type="NCBIfam" id="NF038403">
    <property type="entry name" value="perm_prefix_1"/>
    <property type="match status" value="1"/>
</dbReference>
<dbReference type="Proteomes" id="UP001059380">
    <property type="component" value="Chromosome"/>
</dbReference>
<accession>A0A9J7BVJ9</accession>
<feature type="transmembrane region" description="Helical" evidence="7">
    <location>
        <begin position="864"/>
        <end position="888"/>
    </location>
</feature>
<reference evidence="10" key="1">
    <citation type="submission" date="2021-04" db="EMBL/GenBank/DDBJ databases">
        <title>Phylogenetic analysis of Acidobacteriaceae.</title>
        <authorList>
            <person name="Qiu L."/>
            <person name="Zhang Q."/>
        </authorList>
    </citation>
    <scope>NUCLEOTIDE SEQUENCE</scope>
    <source>
        <strain evidence="10">DSM 25168</strain>
    </source>
</reference>
<feature type="transmembrane region" description="Helical" evidence="7">
    <location>
        <begin position="520"/>
        <end position="542"/>
    </location>
</feature>
<feature type="transmembrane region" description="Helical" evidence="7">
    <location>
        <begin position="777"/>
        <end position="799"/>
    </location>
</feature>
<dbReference type="InterPro" id="IPR047928">
    <property type="entry name" value="Perm_prefix_1"/>
</dbReference>
<keyword evidence="3 7" id="KW-0812">Transmembrane</keyword>
<organism evidence="10 11">
    <name type="scientific">Occallatibacter riparius</name>
    <dbReference type="NCBI Taxonomy" id="1002689"/>
    <lineage>
        <taxon>Bacteria</taxon>
        <taxon>Pseudomonadati</taxon>
        <taxon>Acidobacteriota</taxon>
        <taxon>Terriglobia</taxon>
        <taxon>Terriglobales</taxon>
        <taxon>Acidobacteriaceae</taxon>
        <taxon>Occallatibacter</taxon>
    </lineage>
</organism>
<evidence type="ECO:0000313" key="10">
    <source>
        <dbReference type="EMBL" id="UWZ85037.1"/>
    </source>
</evidence>
<keyword evidence="5 7" id="KW-0472">Membrane</keyword>
<feature type="domain" description="ABC3 transporter permease C-terminal" evidence="8">
    <location>
        <begin position="373"/>
        <end position="492"/>
    </location>
</feature>
<evidence type="ECO:0000256" key="1">
    <source>
        <dbReference type="ARBA" id="ARBA00004651"/>
    </source>
</evidence>
<feature type="domain" description="MacB-like periplasmic core" evidence="9">
    <location>
        <begin position="589"/>
        <end position="749"/>
    </location>
</feature>
<gene>
    <name evidence="10" type="ORF">MOP44_03615</name>
</gene>
<name>A0A9J7BVJ9_9BACT</name>
<dbReference type="GO" id="GO:0022857">
    <property type="term" value="F:transmembrane transporter activity"/>
    <property type="evidence" value="ECO:0007669"/>
    <property type="project" value="TreeGrafter"/>
</dbReference>
<evidence type="ECO:0000259" key="9">
    <source>
        <dbReference type="Pfam" id="PF12704"/>
    </source>
</evidence>
<proteinExistence type="inferred from homology"/>
<evidence type="ECO:0000256" key="4">
    <source>
        <dbReference type="ARBA" id="ARBA00022989"/>
    </source>
</evidence>
<dbReference type="Pfam" id="PF02687">
    <property type="entry name" value="FtsX"/>
    <property type="match status" value="2"/>
</dbReference>
<keyword evidence="11" id="KW-1185">Reference proteome</keyword>
<dbReference type="InterPro" id="IPR050250">
    <property type="entry name" value="Macrolide_Exporter_MacB"/>
</dbReference>
<sequence length="903" mass="96710">MRLWGWERRKDDLSEELEAHLRMAVEDRVGRGASPEEARAEAMREMGNAPLVADVTREQWGWGWLERMGQDVRYAMRQLRKSPGYTVTALLTLTLAVGANTAIFGLFYALLLRSLPVDRPDQIVQVKLQLGTGGVKGEPSPLVSDGMYDLLSKTQTSFTGLCGWQEDTLNLHEGDGTQPTPAAALTGECMRVLGLHAAAGRLLQDADDKAGGAAEGYPVVLGYDYWRTHFGADPGVLGRVMEFGASFRAGAAKGVVVGVMAPGFESVQVGGRPNFYVPLAMTDPHSTHNLSSFNMSLIARLRDGVSAQAAEAQVDAVFQAKLKEEKNLRFFTFVGGRFAEADQVHALATPGRTGYSYLRQEYEKPLYLIEGMVGLSLLVACAYLAMLASGRALARRRELALRMALGASRWSVAAQLTWESVLLAVAGGGLGTLFAWIAERGLVALMRPSWSENLELHAGPGGAVLLFTLALMGLTVMLAGVWPAWRASKVDPASDIKEGEASIAGGRRPRMGTLLVPLQIAFSLVMVTIAALMGTTVTRLLAVDPGFRTSGVTILSADFSPRRSNFSDGVHHGPPPAALFIALLDKVQHTPGVESASISLAYPLGGGTYMENVSSQPSTGGTRTDNNLTQLAVTPGYLDTMGVPMLAGRDFTLDDRGEKLTVCILNRSAADYFFPGGDALGGTVTMGRDATMRVVGIVGDTLYNDLRQKAPRMIYQPYLEYGISNPFAHFEVRARDAGTAVSAVRNAFRELAPDVAVDKPVTMQELVSNSMGRERMVALLAGFFALLTLALTGIGLYGVLNYGVVRRRTEIGVRMALGATPSGVVTMILREAMRLVLPGVALGAAGVWGATRLLNVMLYGVTALNPWACAGSAAVLLVSALMASVLPARRAAKVDPIKALRFE</sequence>
<feature type="transmembrane region" description="Helical" evidence="7">
    <location>
        <begin position="464"/>
        <end position="485"/>
    </location>
</feature>
<evidence type="ECO:0000256" key="3">
    <source>
        <dbReference type="ARBA" id="ARBA00022692"/>
    </source>
</evidence>
<feature type="domain" description="MacB-like periplasmic core" evidence="9">
    <location>
        <begin position="86"/>
        <end position="316"/>
    </location>
</feature>
<dbReference type="RefSeq" id="WP_260794545.1">
    <property type="nucleotide sequence ID" value="NZ_CP093313.1"/>
</dbReference>
<dbReference type="InterPro" id="IPR025857">
    <property type="entry name" value="MacB_PCD"/>
</dbReference>
<feature type="transmembrane region" description="Helical" evidence="7">
    <location>
        <begin position="85"/>
        <end position="111"/>
    </location>
</feature>
<dbReference type="NCBIfam" id="TIGR03434">
    <property type="entry name" value="ADOP"/>
    <property type="match status" value="1"/>
</dbReference>
<feature type="transmembrane region" description="Helical" evidence="7">
    <location>
        <begin position="422"/>
        <end position="443"/>
    </location>
</feature>
<dbReference type="EMBL" id="CP093313">
    <property type="protein sequence ID" value="UWZ85037.1"/>
    <property type="molecule type" value="Genomic_DNA"/>
</dbReference>
<evidence type="ECO:0000256" key="2">
    <source>
        <dbReference type="ARBA" id="ARBA00022475"/>
    </source>
</evidence>
<feature type="transmembrane region" description="Helical" evidence="7">
    <location>
        <begin position="366"/>
        <end position="387"/>
    </location>
</feature>
<dbReference type="PANTHER" id="PTHR30572:SF4">
    <property type="entry name" value="ABC TRANSPORTER PERMEASE YTRF"/>
    <property type="match status" value="1"/>
</dbReference>
<evidence type="ECO:0000256" key="7">
    <source>
        <dbReference type="SAM" id="Phobius"/>
    </source>
</evidence>
<keyword evidence="2" id="KW-1003">Cell membrane</keyword>
<dbReference type="Pfam" id="PF12704">
    <property type="entry name" value="MacB_PCD"/>
    <property type="match status" value="2"/>
</dbReference>
<evidence type="ECO:0000259" key="8">
    <source>
        <dbReference type="Pfam" id="PF02687"/>
    </source>
</evidence>
<evidence type="ECO:0000256" key="5">
    <source>
        <dbReference type="ARBA" id="ARBA00023136"/>
    </source>
</evidence>
<comment type="similarity">
    <text evidence="6">Belongs to the ABC-4 integral membrane protein family.</text>
</comment>
<dbReference type="GO" id="GO:0005886">
    <property type="term" value="C:plasma membrane"/>
    <property type="evidence" value="ECO:0007669"/>
    <property type="project" value="UniProtKB-SubCell"/>
</dbReference>